<dbReference type="EMBL" id="MU853332">
    <property type="protein sequence ID" value="KAK4117145.1"/>
    <property type="molecule type" value="Genomic_DNA"/>
</dbReference>
<accession>A0AAN6TNC9</accession>
<dbReference type="Gene3D" id="3.40.50.1110">
    <property type="entry name" value="SGNH hydrolase"/>
    <property type="match status" value="1"/>
</dbReference>
<protein>
    <recommendedName>
        <fullName evidence="3">SGNH hydrolase-type esterase domain-containing protein</fullName>
    </recommendedName>
</protein>
<name>A0AAN6TNC9_9PEZI</name>
<reference evidence="1" key="2">
    <citation type="submission" date="2023-05" db="EMBL/GenBank/DDBJ databases">
        <authorList>
            <consortium name="Lawrence Berkeley National Laboratory"/>
            <person name="Steindorff A."/>
            <person name="Hensen N."/>
            <person name="Bonometti L."/>
            <person name="Westerberg I."/>
            <person name="Brannstrom I.O."/>
            <person name="Guillou S."/>
            <person name="Cros-Aarteil S."/>
            <person name="Calhoun S."/>
            <person name="Haridas S."/>
            <person name="Kuo A."/>
            <person name="Mondo S."/>
            <person name="Pangilinan J."/>
            <person name="Riley R."/>
            <person name="Labutti K."/>
            <person name="Andreopoulos B."/>
            <person name="Lipzen A."/>
            <person name="Chen C."/>
            <person name="Yanf M."/>
            <person name="Daum C."/>
            <person name="Ng V."/>
            <person name="Clum A."/>
            <person name="Ohm R."/>
            <person name="Martin F."/>
            <person name="Silar P."/>
            <person name="Natvig D."/>
            <person name="Lalanne C."/>
            <person name="Gautier V."/>
            <person name="Ament-Velasquez S.L."/>
            <person name="Kruys A."/>
            <person name="Hutchinson M.I."/>
            <person name="Powell A.J."/>
            <person name="Barry K."/>
            <person name="Miller A.N."/>
            <person name="Grigoriev I.V."/>
            <person name="Debuchy R."/>
            <person name="Gladieux P."/>
            <person name="Thoren M.H."/>
            <person name="Johannesson H."/>
        </authorList>
    </citation>
    <scope>NUCLEOTIDE SEQUENCE</scope>
    <source>
        <strain evidence="1">CBS 508.74</strain>
    </source>
</reference>
<dbReference type="GO" id="GO:0016788">
    <property type="term" value="F:hydrolase activity, acting on ester bonds"/>
    <property type="evidence" value="ECO:0007669"/>
    <property type="project" value="InterPro"/>
</dbReference>
<dbReference type="GeneID" id="89938141"/>
<gene>
    <name evidence="1" type="ORF">N656DRAFT_773188</name>
</gene>
<dbReference type="AlphaFoldDB" id="A0AAN6TNC9"/>
<proteinExistence type="predicted"/>
<dbReference type="Proteomes" id="UP001302812">
    <property type="component" value="Unassembled WGS sequence"/>
</dbReference>
<reference evidence="1" key="1">
    <citation type="journal article" date="2023" name="Mol. Phylogenet. Evol.">
        <title>Genome-scale phylogeny and comparative genomics of the fungal order Sordariales.</title>
        <authorList>
            <person name="Hensen N."/>
            <person name="Bonometti L."/>
            <person name="Westerberg I."/>
            <person name="Brannstrom I.O."/>
            <person name="Guillou S."/>
            <person name="Cros-Aarteil S."/>
            <person name="Calhoun S."/>
            <person name="Haridas S."/>
            <person name="Kuo A."/>
            <person name="Mondo S."/>
            <person name="Pangilinan J."/>
            <person name="Riley R."/>
            <person name="LaButti K."/>
            <person name="Andreopoulos B."/>
            <person name="Lipzen A."/>
            <person name="Chen C."/>
            <person name="Yan M."/>
            <person name="Daum C."/>
            <person name="Ng V."/>
            <person name="Clum A."/>
            <person name="Steindorff A."/>
            <person name="Ohm R.A."/>
            <person name="Martin F."/>
            <person name="Silar P."/>
            <person name="Natvig D.O."/>
            <person name="Lalanne C."/>
            <person name="Gautier V."/>
            <person name="Ament-Velasquez S.L."/>
            <person name="Kruys A."/>
            <person name="Hutchinson M.I."/>
            <person name="Powell A.J."/>
            <person name="Barry K."/>
            <person name="Miller A.N."/>
            <person name="Grigoriev I.V."/>
            <person name="Debuchy R."/>
            <person name="Gladieux P."/>
            <person name="Hiltunen Thoren M."/>
            <person name="Johannesson H."/>
        </authorList>
    </citation>
    <scope>NUCLEOTIDE SEQUENCE</scope>
    <source>
        <strain evidence="1">CBS 508.74</strain>
    </source>
</reference>
<dbReference type="InterPro" id="IPR001087">
    <property type="entry name" value="GDSL"/>
</dbReference>
<keyword evidence="2" id="KW-1185">Reference proteome</keyword>
<dbReference type="InterPro" id="IPR036514">
    <property type="entry name" value="SGNH_hydro_sf"/>
</dbReference>
<dbReference type="RefSeq" id="XP_064674715.1">
    <property type="nucleotide sequence ID" value="XM_064814016.1"/>
</dbReference>
<evidence type="ECO:0000313" key="2">
    <source>
        <dbReference type="Proteomes" id="UP001302812"/>
    </source>
</evidence>
<dbReference type="Pfam" id="PF00657">
    <property type="entry name" value="Lipase_GDSL"/>
    <property type="match status" value="1"/>
</dbReference>
<evidence type="ECO:0000313" key="1">
    <source>
        <dbReference type="EMBL" id="KAK4117145.1"/>
    </source>
</evidence>
<comment type="caution">
    <text evidence="1">The sequence shown here is derived from an EMBL/GenBank/DDBJ whole genome shotgun (WGS) entry which is preliminary data.</text>
</comment>
<sequence>MGVPPEEVFEKLKVIWDIALQQGCKVLALTVPEAALHGRIRERVDAQRNKLNDLIKGYKRDDFYVFDLHKAVPYYSLSDADKAKYWDDHLHFTPDGYDLIGNKVGMALVSILAREKTYHLSPAKRRRIFKDDDKLFEEEAGDPTAIDQGYVVVRRADLD</sequence>
<organism evidence="1 2">
    <name type="scientific">Canariomyces notabilis</name>
    <dbReference type="NCBI Taxonomy" id="2074819"/>
    <lineage>
        <taxon>Eukaryota</taxon>
        <taxon>Fungi</taxon>
        <taxon>Dikarya</taxon>
        <taxon>Ascomycota</taxon>
        <taxon>Pezizomycotina</taxon>
        <taxon>Sordariomycetes</taxon>
        <taxon>Sordariomycetidae</taxon>
        <taxon>Sordariales</taxon>
        <taxon>Chaetomiaceae</taxon>
        <taxon>Canariomyces</taxon>
    </lineage>
</organism>
<dbReference type="SUPFAM" id="SSF52266">
    <property type="entry name" value="SGNH hydrolase"/>
    <property type="match status" value="1"/>
</dbReference>
<evidence type="ECO:0008006" key="3">
    <source>
        <dbReference type="Google" id="ProtNLM"/>
    </source>
</evidence>